<evidence type="ECO:0000313" key="3">
    <source>
        <dbReference type="Proteomes" id="UP000261540"/>
    </source>
</evidence>
<evidence type="ECO:0000256" key="1">
    <source>
        <dbReference type="SAM" id="MobiDB-lite"/>
    </source>
</evidence>
<protein>
    <submittedName>
        <fullName evidence="2">Uncharacterized protein</fullName>
    </submittedName>
</protein>
<organism evidence="2 3">
    <name type="scientific">Paramormyrops kingsleyae</name>
    <dbReference type="NCBI Taxonomy" id="1676925"/>
    <lineage>
        <taxon>Eukaryota</taxon>
        <taxon>Metazoa</taxon>
        <taxon>Chordata</taxon>
        <taxon>Craniata</taxon>
        <taxon>Vertebrata</taxon>
        <taxon>Euteleostomi</taxon>
        <taxon>Actinopterygii</taxon>
        <taxon>Neopterygii</taxon>
        <taxon>Teleostei</taxon>
        <taxon>Osteoglossocephala</taxon>
        <taxon>Osteoglossomorpha</taxon>
        <taxon>Osteoglossiformes</taxon>
        <taxon>Mormyridae</taxon>
        <taxon>Paramormyrops</taxon>
    </lineage>
</organism>
<name>A0A3B3Q3B9_9TELE</name>
<feature type="compositionally biased region" description="Polar residues" evidence="1">
    <location>
        <begin position="1"/>
        <end position="10"/>
    </location>
</feature>
<keyword evidence="3" id="KW-1185">Reference proteome</keyword>
<evidence type="ECO:0000313" key="2">
    <source>
        <dbReference type="Ensembl" id="ENSPKIP00000000693.1"/>
    </source>
</evidence>
<feature type="region of interest" description="Disordered" evidence="1">
    <location>
        <begin position="1"/>
        <end position="24"/>
    </location>
</feature>
<dbReference type="Ensembl" id="ENSPKIT00000024591.1">
    <property type="protein sequence ID" value="ENSPKIP00000000693.1"/>
    <property type="gene ID" value="ENSPKIG00000019262.1"/>
</dbReference>
<dbReference type="Proteomes" id="UP000261540">
    <property type="component" value="Unplaced"/>
</dbReference>
<reference evidence="2" key="2">
    <citation type="submission" date="2025-09" db="UniProtKB">
        <authorList>
            <consortium name="Ensembl"/>
        </authorList>
    </citation>
    <scope>IDENTIFICATION</scope>
</reference>
<accession>A0A3B3Q3B9</accession>
<sequence length="52" mass="5581">MLSSVSQTSPRCPPGNWEGAKTRTVWDAPRTGLRNPGLEDSFGCDSCQVPGM</sequence>
<dbReference type="AlphaFoldDB" id="A0A3B3Q3B9"/>
<proteinExistence type="predicted"/>
<reference evidence="2" key="1">
    <citation type="submission" date="2025-08" db="UniProtKB">
        <authorList>
            <consortium name="Ensembl"/>
        </authorList>
    </citation>
    <scope>IDENTIFICATION</scope>
</reference>